<reference evidence="1 2" key="1">
    <citation type="journal article" date="2016" name="Int. J. Syst. Evol. Microbiol.">
        <title>Methanosarcina flavescens sp. nov., a methanogenic archaeon isolated from a full-scale anaerobic digester.</title>
        <authorList>
            <person name="Kern T."/>
            <person name="Fischer M.A."/>
            <person name="Deppenmeier U."/>
            <person name="Schmitz R.A."/>
            <person name="Rother M."/>
        </authorList>
    </citation>
    <scope>NUCLEOTIDE SEQUENCE [LARGE SCALE GENOMIC DNA]</scope>
    <source>
        <strain evidence="1 2">E03.2</strain>
    </source>
</reference>
<evidence type="ECO:0000313" key="1">
    <source>
        <dbReference type="EMBL" id="AYK16028.1"/>
    </source>
</evidence>
<organism evidence="1 2">
    <name type="scientific">Methanosarcina flavescens</name>
    <dbReference type="NCBI Taxonomy" id="1715806"/>
    <lineage>
        <taxon>Archaea</taxon>
        <taxon>Methanobacteriati</taxon>
        <taxon>Methanobacteriota</taxon>
        <taxon>Stenosarchaea group</taxon>
        <taxon>Methanomicrobia</taxon>
        <taxon>Methanosarcinales</taxon>
        <taxon>Methanosarcinaceae</taxon>
        <taxon>Methanosarcina</taxon>
    </lineage>
</organism>
<name>A0A660HUM3_9EURY</name>
<keyword evidence="2" id="KW-1185">Reference proteome</keyword>
<protein>
    <submittedName>
        <fullName evidence="1">Uncharacterized protein</fullName>
    </submittedName>
</protein>
<evidence type="ECO:0000313" key="2">
    <source>
        <dbReference type="Proteomes" id="UP000053087"/>
    </source>
</evidence>
<dbReference type="AlphaFoldDB" id="A0A660HUM3"/>
<dbReference type="KEGG" id="mfz:AOB57_013275"/>
<dbReference type="Proteomes" id="UP000053087">
    <property type="component" value="Chromosome"/>
</dbReference>
<dbReference type="EMBL" id="CP032683">
    <property type="protein sequence ID" value="AYK16028.1"/>
    <property type="molecule type" value="Genomic_DNA"/>
</dbReference>
<proteinExistence type="predicted"/>
<accession>A0A660HUM3</accession>
<gene>
    <name evidence="1" type="ORF">AOB57_013275</name>
</gene>
<sequence>MAVSGQWNLHYSWGCSGSYVQVGITFNSNGTFSIPSQNLSGRWIQSDGMILWQFNTSKTSYGGNLAGNAMVGIMSTFTGSNGCWYAIRAGSTIMLAEERKAKFDAAGEEVK</sequence>